<keyword evidence="2" id="KW-0472">Membrane</keyword>
<feature type="region of interest" description="Disordered" evidence="1">
    <location>
        <begin position="77"/>
        <end position="103"/>
    </location>
</feature>
<feature type="compositionally biased region" description="Low complexity" evidence="1">
    <location>
        <begin position="77"/>
        <end position="89"/>
    </location>
</feature>
<evidence type="ECO:0000313" key="4">
    <source>
        <dbReference type="Proteomes" id="UP001154282"/>
    </source>
</evidence>
<sequence>MWRLLPGKVQGAKCVQRRRREHSGDGLRRGRPHGLHPQPTRLREDGASQLRAGAVQVRRGGGGVQEDPLPLRRLQHRLQSQGAQQVPRLPGRRPPLPSRPVRRHSGRHLAGLFLPTTYTYILSVGIVMTTTTNVDQYNVY</sequence>
<proteinExistence type="predicted"/>
<reference evidence="3" key="1">
    <citation type="submission" date="2022-08" db="EMBL/GenBank/DDBJ databases">
        <authorList>
            <person name="Gutierrez-Valencia J."/>
        </authorList>
    </citation>
    <scope>NUCLEOTIDE SEQUENCE</scope>
</reference>
<organism evidence="3 4">
    <name type="scientific">Linum tenue</name>
    <dbReference type="NCBI Taxonomy" id="586396"/>
    <lineage>
        <taxon>Eukaryota</taxon>
        <taxon>Viridiplantae</taxon>
        <taxon>Streptophyta</taxon>
        <taxon>Embryophyta</taxon>
        <taxon>Tracheophyta</taxon>
        <taxon>Spermatophyta</taxon>
        <taxon>Magnoliopsida</taxon>
        <taxon>eudicotyledons</taxon>
        <taxon>Gunneridae</taxon>
        <taxon>Pentapetalae</taxon>
        <taxon>rosids</taxon>
        <taxon>fabids</taxon>
        <taxon>Malpighiales</taxon>
        <taxon>Linaceae</taxon>
        <taxon>Linum</taxon>
    </lineage>
</organism>
<accession>A0AAV0Q3M7</accession>
<keyword evidence="2" id="KW-1133">Transmembrane helix</keyword>
<dbReference type="EMBL" id="CAMGYJ010000009">
    <property type="protein sequence ID" value="CAI0535744.1"/>
    <property type="molecule type" value="Genomic_DNA"/>
</dbReference>
<keyword evidence="2" id="KW-0812">Transmembrane</keyword>
<feature type="region of interest" description="Disordered" evidence="1">
    <location>
        <begin position="1"/>
        <end position="48"/>
    </location>
</feature>
<evidence type="ECO:0000256" key="1">
    <source>
        <dbReference type="SAM" id="MobiDB-lite"/>
    </source>
</evidence>
<protein>
    <submittedName>
        <fullName evidence="3">Uncharacterized protein</fullName>
    </submittedName>
</protein>
<evidence type="ECO:0000313" key="3">
    <source>
        <dbReference type="EMBL" id="CAI0535744.1"/>
    </source>
</evidence>
<feature type="transmembrane region" description="Helical" evidence="2">
    <location>
        <begin position="109"/>
        <end position="128"/>
    </location>
</feature>
<name>A0AAV0Q3M7_9ROSI</name>
<comment type="caution">
    <text evidence="3">The sequence shown here is derived from an EMBL/GenBank/DDBJ whole genome shotgun (WGS) entry which is preliminary data.</text>
</comment>
<gene>
    <name evidence="3" type="ORF">LITE_LOCUS41271</name>
</gene>
<dbReference type="AlphaFoldDB" id="A0AAV0Q3M7"/>
<keyword evidence="4" id="KW-1185">Reference proteome</keyword>
<dbReference type="Proteomes" id="UP001154282">
    <property type="component" value="Unassembled WGS sequence"/>
</dbReference>
<evidence type="ECO:0000256" key="2">
    <source>
        <dbReference type="SAM" id="Phobius"/>
    </source>
</evidence>